<keyword evidence="4" id="KW-1185">Reference proteome</keyword>
<evidence type="ECO:0000313" key="2">
    <source>
        <dbReference type="EMBL" id="UTR77297.1"/>
    </source>
</evidence>
<dbReference type="EMBL" id="CP030930">
    <property type="protein sequence ID" value="AXI72990.1"/>
    <property type="molecule type" value="Genomic_DNA"/>
</dbReference>
<evidence type="ECO:0000313" key="1">
    <source>
        <dbReference type="EMBL" id="AXI72990.1"/>
    </source>
</evidence>
<dbReference type="Proteomes" id="UP000253779">
    <property type="component" value="Chromosome"/>
</dbReference>
<dbReference type="Proteomes" id="UP001058236">
    <property type="component" value="Chromosome"/>
</dbReference>
<organism evidence="1 3">
    <name type="scientific">Streptomyces cavourensis</name>
    <dbReference type="NCBI Taxonomy" id="67258"/>
    <lineage>
        <taxon>Bacteria</taxon>
        <taxon>Bacillati</taxon>
        <taxon>Actinomycetota</taxon>
        <taxon>Actinomycetes</taxon>
        <taxon>Kitasatosporales</taxon>
        <taxon>Streptomycetaceae</taxon>
        <taxon>Streptomyces</taxon>
    </lineage>
</organism>
<gene>
    <name evidence="1" type="ORF">DTW94_18305</name>
    <name evidence="2" type="ORF">NLU04_01865</name>
</gene>
<evidence type="ECO:0000313" key="3">
    <source>
        <dbReference type="Proteomes" id="UP000253779"/>
    </source>
</evidence>
<dbReference type="KEGG" id="scav:CVT27_18125"/>
<accession>A0AAD0Q693</accession>
<evidence type="ECO:0000313" key="4">
    <source>
        <dbReference type="Proteomes" id="UP001058236"/>
    </source>
</evidence>
<protein>
    <submittedName>
        <fullName evidence="1">OvmZ protein</fullName>
    </submittedName>
</protein>
<reference evidence="2" key="2">
    <citation type="submission" date="2022-07" db="EMBL/GenBank/DDBJ databases">
        <title>Genomic of Streptomyces cavourensis F2.</title>
        <authorList>
            <person name="Hu S."/>
            <person name="Liang W."/>
        </authorList>
    </citation>
    <scope>NUCLEOTIDE SEQUENCE</scope>
    <source>
        <strain evidence="2">F2</strain>
    </source>
</reference>
<reference evidence="1 3" key="1">
    <citation type="submission" date="2018-07" db="EMBL/GenBank/DDBJ databases">
        <title>Complete genome sequence of soil actinomycete Streptomyces cavourensis tj430.</title>
        <authorList>
            <person name="Wang P."/>
            <person name="Huang Y."/>
        </authorList>
    </citation>
    <scope>NUCLEOTIDE SEQUENCE [LARGE SCALE GENOMIC DNA]</scope>
    <source>
        <strain evidence="1 3">TJ430</strain>
    </source>
</reference>
<dbReference type="RefSeq" id="WP_019761354.1">
    <property type="nucleotide sequence ID" value="NZ_CP024957.1"/>
</dbReference>
<proteinExistence type="predicted"/>
<dbReference type="EMBL" id="CP101397">
    <property type="protein sequence ID" value="UTR77297.1"/>
    <property type="molecule type" value="Genomic_DNA"/>
</dbReference>
<dbReference type="AlphaFoldDB" id="A0AAD0Q693"/>
<sequence>MHQYSELSVGHVGRDCATLCGSVCRQCVERLRRELRNLLDLYRESDHALAPAHARLRQRVSGTRAVGTVLDERTVAMRTETAEVLASWARLVVEERGARGLRDCDVESLVEFLCGQLEWLAGHPAAVSFDDEVRGLLRRIGSALGPAPASGRPLGACVEPGCTGTLLAVVREAGEVSPGPDRVACDAGHTLPPRQWLAVAGRLARGSV</sequence>
<name>A0AAD0Q693_9ACTN</name>